<reference evidence="2" key="1">
    <citation type="submission" date="2025-08" db="UniProtKB">
        <authorList>
            <consortium name="RefSeq"/>
        </authorList>
    </citation>
    <scope>IDENTIFICATION</scope>
</reference>
<accession>A0AC58KNS2</accession>
<gene>
    <name evidence="2" type="primary">LOC141414892</name>
</gene>
<evidence type="ECO:0000313" key="2">
    <source>
        <dbReference type="RefSeq" id="XP_073906574.1"/>
    </source>
</evidence>
<dbReference type="RefSeq" id="XP_073906574.1">
    <property type="nucleotide sequence ID" value="XM_074050473.1"/>
</dbReference>
<dbReference type="Proteomes" id="UP001732720">
    <property type="component" value="Chromosome 12"/>
</dbReference>
<organism evidence="1 2">
    <name type="scientific">Castor canadensis</name>
    <name type="common">American beaver</name>
    <dbReference type="NCBI Taxonomy" id="51338"/>
    <lineage>
        <taxon>Eukaryota</taxon>
        <taxon>Metazoa</taxon>
        <taxon>Chordata</taxon>
        <taxon>Craniata</taxon>
        <taxon>Vertebrata</taxon>
        <taxon>Euteleostomi</taxon>
        <taxon>Mammalia</taxon>
        <taxon>Eutheria</taxon>
        <taxon>Euarchontoglires</taxon>
        <taxon>Glires</taxon>
        <taxon>Rodentia</taxon>
        <taxon>Castorimorpha</taxon>
        <taxon>Castoridae</taxon>
        <taxon>Castor</taxon>
    </lineage>
</organism>
<proteinExistence type="predicted"/>
<protein>
    <submittedName>
        <fullName evidence="2">NBPF family member NBPF8-like</fullName>
    </submittedName>
</protein>
<sequence>MVRNPPAVSENKIGCKAGEEQETKAPRKDDGLIQVQVGEMSDLLQQLQEKREAFFSFSQHLKVLHTQENPDNQQDHGEQLAEACRVVESFVYMISAENHDDDVDDDDDDDDDDDENSLYSRLNSQLQEEKVKELFTGSSGKEYFHTFPHPDQLDSEECLRGTALPLDGPKVSPTLSQNTSSHPECLLWPPFMPSSLFLNVDGTESNLDASIEVKKPEKLECDTAEGSVDNIHEFQHGFTGATNFLKQKIIQRILLFSKWRNKCRFPASTSRGWFYPTTDVTSAFSYLEFPWAVTMSVPVSIITYLYSELCS</sequence>
<keyword evidence="1" id="KW-1185">Reference proteome</keyword>
<evidence type="ECO:0000313" key="1">
    <source>
        <dbReference type="Proteomes" id="UP001732720"/>
    </source>
</evidence>
<name>A0AC58KNS2_CASCN</name>